<feature type="domain" description="VTC" evidence="1">
    <location>
        <begin position="2"/>
        <end position="231"/>
    </location>
</feature>
<dbReference type="OrthoDB" id="9784042at2"/>
<name>A0A259TWH3_9BACT</name>
<accession>A0A259TWH3</accession>
<dbReference type="AlphaFoldDB" id="A0A259TWH3"/>
<reference evidence="2 3" key="1">
    <citation type="submission" date="2016-11" db="EMBL/GenBank/DDBJ databases">
        <title>Study of marine rhodopsin-containing bacteria.</title>
        <authorList>
            <person name="Yoshizawa S."/>
            <person name="Kumagai Y."/>
            <person name="Kogure K."/>
        </authorList>
    </citation>
    <scope>NUCLEOTIDE SEQUENCE [LARGE SCALE GENOMIC DNA]</scope>
    <source>
        <strain evidence="2 3">SG-29</strain>
    </source>
</reference>
<keyword evidence="3" id="KW-1185">Reference proteome</keyword>
<dbReference type="EMBL" id="MQWB01000001">
    <property type="protein sequence ID" value="OZC02046.1"/>
    <property type="molecule type" value="Genomic_DNA"/>
</dbReference>
<evidence type="ECO:0000313" key="2">
    <source>
        <dbReference type="EMBL" id="OZC02046.1"/>
    </source>
</evidence>
<dbReference type="GO" id="GO:0006799">
    <property type="term" value="P:polyphosphate biosynthetic process"/>
    <property type="evidence" value="ECO:0007669"/>
    <property type="project" value="UniProtKB-ARBA"/>
</dbReference>
<dbReference type="RefSeq" id="WP_094545878.1">
    <property type="nucleotide sequence ID" value="NZ_MQWB01000001.1"/>
</dbReference>
<dbReference type="InterPro" id="IPR018966">
    <property type="entry name" value="VTC_domain"/>
</dbReference>
<dbReference type="Pfam" id="PF09359">
    <property type="entry name" value="VTC"/>
    <property type="match status" value="1"/>
</dbReference>
<gene>
    <name evidence="2" type="ORF">BSZ36_03045</name>
</gene>
<dbReference type="CDD" id="cd07750">
    <property type="entry name" value="PolyPPase_VTC_like"/>
    <property type="match status" value="1"/>
</dbReference>
<organism evidence="2 3">
    <name type="scientific">Rubricoccus marinus</name>
    <dbReference type="NCBI Taxonomy" id="716817"/>
    <lineage>
        <taxon>Bacteria</taxon>
        <taxon>Pseudomonadati</taxon>
        <taxon>Rhodothermota</taxon>
        <taxon>Rhodothermia</taxon>
        <taxon>Rhodothermales</taxon>
        <taxon>Rubricoccaceae</taxon>
        <taxon>Rubricoccus</taxon>
    </lineage>
</organism>
<evidence type="ECO:0000313" key="3">
    <source>
        <dbReference type="Proteomes" id="UP000216446"/>
    </source>
</evidence>
<protein>
    <recommendedName>
        <fullName evidence="1">VTC domain-containing protein</fullName>
    </recommendedName>
</protein>
<comment type="caution">
    <text evidence="2">The sequence shown here is derived from an EMBL/GenBank/DDBJ whole genome shotgun (WGS) entry which is preliminary data.</text>
</comment>
<evidence type="ECO:0000259" key="1">
    <source>
        <dbReference type="Pfam" id="PF09359"/>
    </source>
</evidence>
<dbReference type="Gene3D" id="3.20.100.30">
    <property type="entry name" value="VTC, catalytic tunnel domain"/>
    <property type="match status" value="1"/>
</dbReference>
<dbReference type="InParanoid" id="A0A259TWH3"/>
<proteinExistence type="predicted"/>
<dbReference type="InterPro" id="IPR042267">
    <property type="entry name" value="VTC_sf"/>
</dbReference>
<sequence>MRRELKYLVREADRHRLAARIAPYVQADAHASDRASGARGYTVRSVYFDTPGLRDWAEKESGDEIRRKVRVRAYDAPGSGPVFLEVKRKENSAVWKDRARMSAPEAAALLAGAPLSAAPEASREAAERFLFRLRAEHRHPVLLVAYDREPHVGRVDPSLRITFDRRLRVSAFPRLGPDLAGLYAERQRPLLAGHFILEVKYDRAFPSWMRAVTASLGLRQQALSKYGLGLEAEVEAAPWRFGAPAVRALSR</sequence>
<dbReference type="Proteomes" id="UP000216446">
    <property type="component" value="Unassembled WGS sequence"/>
</dbReference>